<accession>A0AAE1AIU2</accession>
<keyword evidence="2" id="KW-1185">Reference proteome</keyword>
<dbReference type="Proteomes" id="UP001283361">
    <property type="component" value="Unassembled WGS sequence"/>
</dbReference>
<gene>
    <name evidence="1" type="ORF">RRG08_004743</name>
</gene>
<protein>
    <submittedName>
        <fullName evidence="1">Uncharacterized protein</fullName>
    </submittedName>
</protein>
<reference evidence="1" key="1">
    <citation type="journal article" date="2023" name="G3 (Bethesda)">
        <title>A reference genome for the long-term kleptoplast-retaining sea slug Elysia crispata morphotype clarki.</title>
        <authorList>
            <person name="Eastman K.E."/>
            <person name="Pendleton A.L."/>
            <person name="Shaikh M.A."/>
            <person name="Suttiyut T."/>
            <person name="Ogas R."/>
            <person name="Tomko P."/>
            <person name="Gavelis G."/>
            <person name="Widhalm J.R."/>
            <person name="Wisecaver J.H."/>
        </authorList>
    </citation>
    <scope>NUCLEOTIDE SEQUENCE</scope>
    <source>
        <strain evidence="1">ECLA1</strain>
    </source>
</reference>
<name>A0AAE1AIU2_9GAST</name>
<organism evidence="1 2">
    <name type="scientific">Elysia crispata</name>
    <name type="common">lettuce slug</name>
    <dbReference type="NCBI Taxonomy" id="231223"/>
    <lineage>
        <taxon>Eukaryota</taxon>
        <taxon>Metazoa</taxon>
        <taxon>Spiralia</taxon>
        <taxon>Lophotrochozoa</taxon>
        <taxon>Mollusca</taxon>
        <taxon>Gastropoda</taxon>
        <taxon>Heterobranchia</taxon>
        <taxon>Euthyneura</taxon>
        <taxon>Panpulmonata</taxon>
        <taxon>Sacoglossa</taxon>
        <taxon>Placobranchoidea</taxon>
        <taxon>Plakobranchidae</taxon>
        <taxon>Elysia</taxon>
    </lineage>
</organism>
<comment type="caution">
    <text evidence="1">The sequence shown here is derived from an EMBL/GenBank/DDBJ whole genome shotgun (WGS) entry which is preliminary data.</text>
</comment>
<dbReference type="AlphaFoldDB" id="A0AAE1AIU2"/>
<proteinExistence type="predicted"/>
<sequence length="173" mass="19640">MEAVNSTFKPDQDAEGEETRQLWKVLREADSDLISTPSNSCLFQASVGKPFQDFDLARQTEAYRLPIIITNLLQQLSRKVEDFTNGLKERCLLENHDYTMEEIRLLLFRGPAAESLTCICLLMESGALEIVAFKNDLLNNSLKSGAPRPVPRQICTCQLKKCFYSRLLETMTS</sequence>
<dbReference type="EMBL" id="JAWDGP010001758">
    <property type="protein sequence ID" value="KAK3788448.1"/>
    <property type="molecule type" value="Genomic_DNA"/>
</dbReference>
<evidence type="ECO:0000313" key="1">
    <source>
        <dbReference type="EMBL" id="KAK3788448.1"/>
    </source>
</evidence>
<evidence type="ECO:0000313" key="2">
    <source>
        <dbReference type="Proteomes" id="UP001283361"/>
    </source>
</evidence>